<feature type="transmembrane region" description="Helical" evidence="6">
    <location>
        <begin position="312"/>
        <end position="334"/>
    </location>
</feature>
<feature type="transmembrane region" description="Helical" evidence="6">
    <location>
        <begin position="443"/>
        <end position="460"/>
    </location>
</feature>
<reference evidence="7 8" key="1">
    <citation type="submission" date="2024-04" db="EMBL/GenBank/DDBJ databases">
        <title>Complete genome sequence of Nguyenibacter vanlangesis HBCM-1154, a strain capable of nitrogen fixation, IAA production, and phosphorus solubilization isolated from sugarcane soil.</title>
        <authorList>
            <person name="MY HANH P."/>
        </authorList>
    </citation>
    <scope>NUCLEOTIDE SEQUENCE [LARGE SCALE GENOMIC DNA]</scope>
    <source>
        <strain evidence="7 8">HBCM 1154</strain>
    </source>
</reference>
<feature type="transmembrane region" description="Helical" evidence="6">
    <location>
        <begin position="466"/>
        <end position="484"/>
    </location>
</feature>
<evidence type="ECO:0000256" key="4">
    <source>
        <dbReference type="ARBA" id="ARBA00022989"/>
    </source>
</evidence>
<feature type="transmembrane region" description="Helical" evidence="6">
    <location>
        <begin position="138"/>
        <end position="159"/>
    </location>
</feature>
<keyword evidence="4 6" id="KW-1133">Transmembrane helix</keyword>
<comment type="subcellular location">
    <subcellularLocation>
        <location evidence="1">Cell membrane</location>
        <topology evidence="1">Multi-pass membrane protein</topology>
    </subcellularLocation>
</comment>
<feature type="transmembrane region" description="Helical" evidence="6">
    <location>
        <begin position="386"/>
        <end position="406"/>
    </location>
</feature>
<dbReference type="Proteomes" id="UP001449795">
    <property type="component" value="Chromosome"/>
</dbReference>
<dbReference type="InterPro" id="IPR002797">
    <property type="entry name" value="Polysacc_synth"/>
</dbReference>
<feature type="transmembrane region" description="Helical" evidence="6">
    <location>
        <begin position="93"/>
        <end position="118"/>
    </location>
</feature>
<protein>
    <submittedName>
        <fullName evidence="7">Flippase</fullName>
    </submittedName>
</protein>
<dbReference type="RefSeq" id="WP_342629250.1">
    <property type="nucleotide sequence ID" value="NZ_CP152276.1"/>
</dbReference>
<sequence length="510" mass="54938">MATAKPASALLRMPTWHIVSNSGWNILGRVGPIGVALLVTPRLITHLGLARWGVMTIALTLVGTFGIFDFGLGRALTRAVAERVTEGRHQESADLTMTGILTLSVLGIIGGLVAALGVVAWVQHGLKIPDSLRPETTWAMWVLCATAPLVMANAAMWGVISAYQAFRAANLINIPISIGYYVAPLLILLVWNSLVGVMITLALCRVAMTIAYAWLCLRVMPQLRTARPAISLLRPLFRIGGWMTVSNLMFPILSYMDRFMIASVISSAATSYYTTPFDVVARLSLITNAVTGTAFPAMASLWRHDSAGTIQLYRTSVLTVAALLFPFCLVSALFGREILAMWVGGDFPQHSTMIMKFLSIGVFFFGVDGVAAGFLDGIGRPDFNAVLSVIEFAVYAPLLLLLLHLFGVDGAAIAWAGRSLLDCVIRIRLGIRFYPPLADAVRHILPMSAVALVTLGAAIFQDGIVITGVSFVLSSILFYAILWTRGLSAAERASALSLLKRAGMSRSRPA</sequence>
<keyword evidence="8" id="KW-1185">Reference proteome</keyword>
<evidence type="ECO:0000256" key="3">
    <source>
        <dbReference type="ARBA" id="ARBA00022692"/>
    </source>
</evidence>
<feature type="transmembrane region" description="Helical" evidence="6">
    <location>
        <begin position="171"/>
        <end position="191"/>
    </location>
</feature>
<feature type="transmembrane region" description="Helical" evidence="6">
    <location>
        <begin position="279"/>
        <end position="300"/>
    </location>
</feature>
<feature type="transmembrane region" description="Helical" evidence="6">
    <location>
        <begin position="197"/>
        <end position="215"/>
    </location>
</feature>
<feature type="transmembrane region" description="Helical" evidence="6">
    <location>
        <begin position="354"/>
        <end position="374"/>
    </location>
</feature>
<evidence type="ECO:0000256" key="6">
    <source>
        <dbReference type="SAM" id="Phobius"/>
    </source>
</evidence>
<dbReference type="InterPro" id="IPR050833">
    <property type="entry name" value="Poly_Biosynth_Transport"/>
</dbReference>
<organism evidence="7 8">
    <name type="scientific">Nguyenibacter vanlangensis</name>
    <dbReference type="NCBI Taxonomy" id="1216886"/>
    <lineage>
        <taxon>Bacteria</taxon>
        <taxon>Pseudomonadati</taxon>
        <taxon>Pseudomonadota</taxon>
        <taxon>Alphaproteobacteria</taxon>
        <taxon>Acetobacterales</taxon>
        <taxon>Acetobacteraceae</taxon>
        <taxon>Nguyenibacter</taxon>
    </lineage>
</organism>
<dbReference type="EMBL" id="CP152276">
    <property type="protein sequence ID" value="XAE43904.1"/>
    <property type="molecule type" value="Genomic_DNA"/>
</dbReference>
<dbReference type="CDD" id="cd13128">
    <property type="entry name" value="MATE_Wzx_like"/>
    <property type="match status" value="1"/>
</dbReference>
<keyword evidence="2" id="KW-1003">Cell membrane</keyword>
<evidence type="ECO:0000313" key="7">
    <source>
        <dbReference type="EMBL" id="XAE43904.1"/>
    </source>
</evidence>
<evidence type="ECO:0000313" key="8">
    <source>
        <dbReference type="Proteomes" id="UP001449795"/>
    </source>
</evidence>
<keyword evidence="3 6" id="KW-0812">Transmembrane</keyword>
<name>A0ABZ3D7Y9_9PROT</name>
<accession>A0ABZ3D7Y9</accession>
<keyword evidence="5 6" id="KW-0472">Membrane</keyword>
<evidence type="ECO:0000256" key="5">
    <source>
        <dbReference type="ARBA" id="ARBA00023136"/>
    </source>
</evidence>
<proteinExistence type="predicted"/>
<feature type="transmembrane region" description="Helical" evidence="6">
    <location>
        <begin position="49"/>
        <end position="72"/>
    </location>
</feature>
<dbReference type="Pfam" id="PF01943">
    <property type="entry name" value="Polysacc_synt"/>
    <property type="match status" value="1"/>
</dbReference>
<evidence type="ECO:0000256" key="1">
    <source>
        <dbReference type="ARBA" id="ARBA00004651"/>
    </source>
</evidence>
<dbReference type="PANTHER" id="PTHR30250">
    <property type="entry name" value="PST FAMILY PREDICTED COLANIC ACID TRANSPORTER"/>
    <property type="match status" value="1"/>
</dbReference>
<evidence type="ECO:0000256" key="2">
    <source>
        <dbReference type="ARBA" id="ARBA00022475"/>
    </source>
</evidence>
<dbReference type="PANTHER" id="PTHR30250:SF26">
    <property type="entry name" value="PSMA PROTEIN"/>
    <property type="match status" value="1"/>
</dbReference>
<gene>
    <name evidence="7" type="ORF">AAC691_05595</name>
</gene>